<feature type="transmembrane region" description="Helical" evidence="2">
    <location>
        <begin position="445"/>
        <end position="469"/>
    </location>
</feature>
<feature type="domain" description="Nose resistant-to-fluoxetine protein N-terminal" evidence="4">
    <location>
        <begin position="112"/>
        <end position="255"/>
    </location>
</feature>
<dbReference type="InterPro" id="IPR002656">
    <property type="entry name" value="Acyl_transf_3_dom"/>
</dbReference>
<feature type="compositionally biased region" description="Polar residues" evidence="1">
    <location>
        <begin position="804"/>
        <end position="820"/>
    </location>
</feature>
<evidence type="ECO:0000256" key="1">
    <source>
        <dbReference type="SAM" id="MobiDB-lite"/>
    </source>
</evidence>
<feature type="transmembrane region" description="Helical" evidence="2">
    <location>
        <begin position="663"/>
        <end position="679"/>
    </location>
</feature>
<keyword evidence="2" id="KW-1133">Transmembrane helix</keyword>
<dbReference type="RefSeq" id="XP_019553844.3">
    <property type="nucleotide sequence ID" value="XM_019698299.3"/>
</dbReference>
<keyword evidence="2" id="KW-0812">Transmembrane</keyword>
<name>A0ABM1Z0C0_AEDAL</name>
<feature type="transmembrane region" description="Helical" evidence="2">
    <location>
        <begin position="691"/>
        <end position="714"/>
    </location>
</feature>
<keyword evidence="2" id="KW-0472">Membrane</keyword>
<keyword evidence="3" id="KW-0732">Signal</keyword>
<evidence type="ECO:0000259" key="4">
    <source>
        <dbReference type="SMART" id="SM00703"/>
    </source>
</evidence>
<feature type="chain" id="PRO_5047318295" description="Nose resistant-to-fluoxetine protein N-terminal domain-containing protein" evidence="3">
    <location>
        <begin position="30"/>
        <end position="838"/>
    </location>
</feature>
<proteinExistence type="predicted"/>
<dbReference type="EnsemblMetazoa" id="AALFPA23_013775.R19987">
    <property type="protein sequence ID" value="AALFPA23_013775.P19987"/>
    <property type="gene ID" value="AALFPA23_013775"/>
</dbReference>
<feature type="transmembrane region" description="Helical" evidence="2">
    <location>
        <begin position="498"/>
        <end position="520"/>
    </location>
</feature>
<dbReference type="Pfam" id="PF01757">
    <property type="entry name" value="Acyl_transf_3"/>
    <property type="match status" value="1"/>
</dbReference>
<organism evidence="5 6">
    <name type="scientific">Aedes albopictus</name>
    <name type="common">Asian tiger mosquito</name>
    <name type="synonym">Stegomyia albopicta</name>
    <dbReference type="NCBI Taxonomy" id="7160"/>
    <lineage>
        <taxon>Eukaryota</taxon>
        <taxon>Metazoa</taxon>
        <taxon>Ecdysozoa</taxon>
        <taxon>Arthropoda</taxon>
        <taxon>Hexapoda</taxon>
        <taxon>Insecta</taxon>
        <taxon>Pterygota</taxon>
        <taxon>Neoptera</taxon>
        <taxon>Endopterygota</taxon>
        <taxon>Diptera</taxon>
        <taxon>Nematocera</taxon>
        <taxon>Culicoidea</taxon>
        <taxon>Culicidae</taxon>
        <taxon>Culicinae</taxon>
        <taxon>Aedini</taxon>
        <taxon>Aedes</taxon>
        <taxon>Stegomyia</taxon>
    </lineage>
</organism>
<evidence type="ECO:0000256" key="3">
    <source>
        <dbReference type="SAM" id="SignalP"/>
    </source>
</evidence>
<feature type="region of interest" description="Disordered" evidence="1">
    <location>
        <begin position="349"/>
        <end position="369"/>
    </location>
</feature>
<accession>A0ABM1Z0C0</accession>
<dbReference type="Proteomes" id="UP000069940">
    <property type="component" value="Unassembled WGS sequence"/>
</dbReference>
<feature type="transmembrane region" description="Helical" evidence="2">
    <location>
        <begin position="632"/>
        <end position="651"/>
    </location>
</feature>
<feature type="transmembrane region" description="Helical" evidence="2">
    <location>
        <begin position="735"/>
        <end position="752"/>
    </location>
</feature>
<feature type="region of interest" description="Disordered" evidence="1">
    <location>
        <begin position="803"/>
        <end position="838"/>
    </location>
</feature>
<feature type="signal peptide" evidence="3">
    <location>
        <begin position="1"/>
        <end position="29"/>
    </location>
</feature>
<dbReference type="InterPro" id="IPR006621">
    <property type="entry name" value="Nose-resist-to-fluoxetine_N"/>
</dbReference>
<keyword evidence="6" id="KW-1185">Reference proteome</keyword>
<dbReference type="PANTHER" id="PTHR11161:SF15">
    <property type="entry name" value="GH19286P-RELATED"/>
    <property type="match status" value="1"/>
</dbReference>
<dbReference type="GeneID" id="109423346"/>
<evidence type="ECO:0000313" key="6">
    <source>
        <dbReference type="Proteomes" id="UP000069940"/>
    </source>
</evidence>
<feature type="transmembrane region" description="Helical" evidence="2">
    <location>
        <begin position="401"/>
        <end position="425"/>
    </location>
</feature>
<evidence type="ECO:0000313" key="5">
    <source>
        <dbReference type="EnsemblMetazoa" id="AALFPA23_013775.P19987"/>
    </source>
</evidence>
<feature type="transmembrane region" description="Helical" evidence="2">
    <location>
        <begin position="591"/>
        <end position="612"/>
    </location>
</feature>
<evidence type="ECO:0000256" key="2">
    <source>
        <dbReference type="SAM" id="Phobius"/>
    </source>
</evidence>
<feature type="transmembrane region" description="Helical" evidence="2">
    <location>
        <begin position="764"/>
        <end position="792"/>
    </location>
</feature>
<reference evidence="6" key="1">
    <citation type="journal article" date="2015" name="Proc. Natl. Acad. Sci. U.S.A.">
        <title>Genome sequence of the Asian Tiger mosquito, Aedes albopictus, reveals insights into its biology, genetics, and evolution.</title>
        <authorList>
            <person name="Chen X.G."/>
            <person name="Jiang X."/>
            <person name="Gu J."/>
            <person name="Xu M."/>
            <person name="Wu Y."/>
            <person name="Deng Y."/>
            <person name="Zhang C."/>
            <person name="Bonizzoni M."/>
            <person name="Dermauw W."/>
            <person name="Vontas J."/>
            <person name="Armbruster P."/>
            <person name="Huang X."/>
            <person name="Yang Y."/>
            <person name="Zhang H."/>
            <person name="He W."/>
            <person name="Peng H."/>
            <person name="Liu Y."/>
            <person name="Wu K."/>
            <person name="Chen J."/>
            <person name="Lirakis M."/>
            <person name="Topalis P."/>
            <person name="Van Leeuwen T."/>
            <person name="Hall A.B."/>
            <person name="Jiang X."/>
            <person name="Thorpe C."/>
            <person name="Mueller R.L."/>
            <person name="Sun C."/>
            <person name="Waterhouse R.M."/>
            <person name="Yan G."/>
            <person name="Tu Z.J."/>
            <person name="Fang X."/>
            <person name="James A.A."/>
        </authorList>
    </citation>
    <scope>NUCLEOTIDE SEQUENCE [LARGE SCALE GENOMIC DNA]</scope>
    <source>
        <strain evidence="6">Foshan</strain>
    </source>
</reference>
<dbReference type="SMART" id="SM00703">
    <property type="entry name" value="NRF"/>
    <property type="match status" value="1"/>
</dbReference>
<dbReference type="Pfam" id="PF20146">
    <property type="entry name" value="NRF"/>
    <property type="match status" value="1"/>
</dbReference>
<dbReference type="PANTHER" id="PTHR11161">
    <property type="entry name" value="O-ACYLTRANSFERASE"/>
    <property type="match status" value="1"/>
</dbReference>
<protein>
    <recommendedName>
        <fullName evidence="4">Nose resistant-to-fluoxetine protein N-terminal domain-containing protein</fullName>
    </recommendedName>
</protein>
<sequence length="838" mass="94567">MAPIRFASRALISTVVLVVLVAICGRVISSASSSAPPAQIAGLNGTNKYRYGRVSKRNETCAGKYCTEMEVDDDDTGEIILGGSRALRQEGVLRHTSVLYGLISIAERGELSDRCYDELQQIYEGIRQKEIWALKVLDSSGIQEAGFMWGHNHWIGSEQGCVAAQTPLSITLSDRYRRNMKPNLVKAMAPFDVGFRMVYAQHQSAWQVEMKFLSENILHIGVCVPQSCSNGELFNLTERYFDERIIQAQDIFEFRPNVLQVKDLQLTENFWSKPSIFIISITVALTAIMVYLAQCREQKVNEEKACLSSESPNATTYTPVLMNGHYSPAPKAPSTTAAALNDDERMKETALKPKSTPIHTSSSPGFPPPTKDTFMDKVIDSFNVRRNLATVFRTDIGPQSLPVICGIKSICCFLILCFHMQWYTFFTIQNSALMFHYAEQVRYQVISNAPLLVDVFFAISGFLVTYNFVRNRSKIQEVKSNGLWQNGKLYGKMLLHRYLRLSPLYLMITVIGELMTSYVVDKSKFWVHERSDLRCQQYWWRNVLYIQNLFDIDDLCLNWTWSLACEMQYYMISVGLLFVYAKNAKLGKSIYALFAAATFVFNMAITLMYHFVPSYDVLYNTGSALYVAPWARMSPYVVGVYFGWLLAAARGNLQLNEKQYRKYWILACLAVFISMHSTFKRNFPYPLASTVMVMVRLFVAWAACWTIIATSTGYSNMVTRFLSSKFFIHTNKLTYGIYLLNPLIITAVFGLSDGSANADPIPTLVMAVGVTVLSYVAALAFTVLFEIPYCTISSEILKLKKKPSSSATKLASNENGTSFVKESAEPTLLRNGDTKKID</sequence>
<dbReference type="InterPro" id="IPR052728">
    <property type="entry name" value="O2_lipid_transport_reg"/>
</dbReference>
<reference evidence="5" key="2">
    <citation type="submission" date="2025-05" db="UniProtKB">
        <authorList>
            <consortium name="EnsemblMetazoa"/>
        </authorList>
    </citation>
    <scope>IDENTIFICATION</scope>
    <source>
        <strain evidence="5">Foshan</strain>
    </source>
</reference>
<feature type="transmembrane region" description="Helical" evidence="2">
    <location>
        <begin position="275"/>
        <end position="293"/>
    </location>
</feature>
<feature type="transmembrane region" description="Helical" evidence="2">
    <location>
        <begin position="559"/>
        <end position="579"/>
    </location>
</feature>